<evidence type="ECO:0000313" key="7">
    <source>
        <dbReference type="Proteomes" id="UP000198741"/>
    </source>
</evidence>
<evidence type="ECO:0000256" key="1">
    <source>
        <dbReference type="SAM" id="MobiDB-lite"/>
    </source>
</evidence>
<dbReference type="InterPro" id="IPR013767">
    <property type="entry name" value="PAS_fold"/>
</dbReference>
<evidence type="ECO:0000313" key="6">
    <source>
        <dbReference type="EMBL" id="SDP44390.1"/>
    </source>
</evidence>
<evidence type="ECO:0000259" key="3">
    <source>
        <dbReference type="PROSITE" id="PS50112"/>
    </source>
</evidence>
<dbReference type="PANTHER" id="PTHR45138:SF24">
    <property type="entry name" value="DIGUANYLATE CYCLASE DGCC-RELATED"/>
    <property type="match status" value="1"/>
</dbReference>
<dbReference type="GO" id="GO:0052621">
    <property type="term" value="F:diguanylate cyclase activity"/>
    <property type="evidence" value="ECO:0007669"/>
    <property type="project" value="TreeGrafter"/>
</dbReference>
<name>A0A1H0SRK3_9ACTN</name>
<dbReference type="Pfam" id="PF00990">
    <property type="entry name" value="GGDEF"/>
    <property type="match status" value="1"/>
</dbReference>
<dbReference type="GO" id="GO:0043709">
    <property type="term" value="P:cell adhesion involved in single-species biofilm formation"/>
    <property type="evidence" value="ECO:0007669"/>
    <property type="project" value="TreeGrafter"/>
</dbReference>
<dbReference type="Gene3D" id="3.30.70.270">
    <property type="match status" value="1"/>
</dbReference>
<dbReference type="Proteomes" id="UP000198741">
    <property type="component" value="Chromosome I"/>
</dbReference>
<dbReference type="SUPFAM" id="SSF55781">
    <property type="entry name" value="GAF domain-like"/>
    <property type="match status" value="1"/>
</dbReference>
<dbReference type="SMART" id="SM00091">
    <property type="entry name" value="PAS"/>
    <property type="match status" value="1"/>
</dbReference>
<dbReference type="PROSITE" id="PS50112">
    <property type="entry name" value="PAS"/>
    <property type="match status" value="1"/>
</dbReference>
<protein>
    <submittedName>
        <fullName evidence="6">PAS domain S-box-containing protein/diguanylate cyclase (GGDEF) domain-containing protein</fullName>
    </submittedName>
</protein>
<dbReference type="InterPro" id="IPR000700">
    <property type="entry name" value="PAS-assoc_C"/>
</dbReference>
<dbReference type="SMART" id="SM00267">
    <property type="entry name" value="GGDEF"/>
    <property type="match status" value="1"/>
</dbReference>
<dbReference type="FunFam" id="3.30.70.270:FF:000001">
    <property type="entry name" value="Diguanylate cyclase domain protein"/>
    <property type="match status" value="1"/>
</dbReference>
<dbReference type="PANTHER" id="PTHR45138">
    <property type="entry name" value="REGULATORY COMPONENTS OF SENSORY TRANSDUCTION SYSTEM"/>
    <property type="match status" value="1"/>
</dbReference>
<accession>A0A1H0SRK3</accession>
<dbReference type="SUPFAM" id="SSF55073">
    <property type="entry name" value="Nucleotide cyclase"/>
    <property type="match status" value="1"/>
</dbReference>
<dbReference type="NCBIfam" id="TIGR00229">
    <property type="entry name" value="sensory_box"/>
    <property type="match status" value="1"/>
</dbReference>
<sequence length="543" mass="57588">MSDRTVVPEHARPSPGGPPGRSARQVGLATAAAAFGSATLAVLVLLIVSDARPEVRTSFLVLAVAGAGASTWGWCALRRLGGPDATAARMAVGHDGRFREMFYASPVGMALADEQGLFVEVNPAWCRLLGRAPDELVGRPWSEFTHRDDLDQQGAMEGLVDDGADDGGVLRVEKRWVRPDGGVRWGWLSVAPVHGPLGQRWTLAHAQDVTERKRRESTLQQSQATLTATARVARCVQSGEDPRPVLTAEVRWLAQAASVSILESGASGTLTVTQCLGHDLAGAEIRTTAGAAGRIWAGGAAEMIGADGGDDWGFGPLPAPASTATAWWEPLMDGRTIIGVLAVTWARELDGPADPAVAAVKALAAEVGSVLTAARVRMELEALADTDALTGLENRRGWQTRLRELSASTRRSGRPLTLAIVDLDHFKLYNDAYGHHHGDALLRTFAARAQAQLRQADVIARWGGEEFAIALPGCGSTDAGPLLDRLRTVVPDGQTCSIGYATLLPDESGSECLVRADAMLYRAKREGRNRIVGGVDVVARPAD</sequence>
<dbReference type="InterPro" id="IPR043128">
    <property type="entry name" value="Rev_trsase/Diguanyl_cyclase"/>
</dbReference>
<gene>
    <name evidence="6" type="ORF">SAMN04515671_4257</name>
</gene>
<dbReference type="InterPro" id="IPR000014">
    <property type="entry name" value="PAS"/>
</dbReference>
<evidence type="ECO:0000259" key="4">
    <source>
        <dbReference type="PROSITE" id="PS50113"/>
    </source>
</evidence>
<organism evidence="6 7">
    <name type="scientific">Nakamurella panacisegetis</name>
    <dbReference type="NCBI Taxonomy" id="1090615"/>
    <lineage>
        <taxon>Bacteria</taxon>
        <taxon>Bacillati</taxon>
        <taxon>Actinomycetota</taxon>
        <taxon>Actinomycetes</taxon>
        <taxon>Nakamurellales</taxon>
        <taxon>Nakamurellaceae</taxon>
        <taxon>Nakamurella</taxon>
    </lineage>
</organism>
<feature type="region of interest" description="Disordered" evidence="1">
    <location>
        <begin position="1"/>
        <end position="23"/>
    </location>
</feature>
<dbReference type="InterPro" id="IPR000160">
    <property type="entry name" value="GGDEF_dom"/>
</dbReference>
<feature type="domain" description="GGDEF" evidence="5">
    <location>
        <begin position="414"/>
        <end position="536"/>
    </location>
</feature>
<dbReference type="Pfam" id="PF00989">
    <property type="entry name" value="PAS"/>
    <property type="match status" value="1"/>
</dbReference>
<dbReference type="InterPro" id="IPR029787">
    <property type="entry name" value="Nucleotide_cyclase"/>
</dbReference>
<evidence type="ECO:0000259" key="5">
    <source>
        <dbReference type="PROSITE" id="PS50887"/>
    </source>
</evidence>
<feature type="domain" description="PAC" evidence="4">
    <location>
        <begin position="170"/>
        <end position="221"/>
    </location>
</feature>
<proteinExistence type="predicted"/>
<dbReference type="STRING" id="1090615.SAMN04515671_4257"/>
<dbReference type="SUPFAM" id="SSF55785">
    <property type="entry name" value="PYP-like sensor domain (PAS domain)"/>
    <property type="match status" value="1"/>
</dbReference>
<dbReference type="GO" id="GO:0006355">
    <property type="term" value="P:regulation of DNA-templated transcription"/>
    <property type="evidence" value="ECO:0007669"/>
    <property type="project" value="InterPro"/>
</dbReference>
<evidence type="ECO:0000256" key="2">
    <source>
        <dbReference type="SAM" id="Phobius"/>
    </source>
</evidence>
<reference evidence="6 7" key="1">
    <citation type="submission" date="2016-10" db="EMBL/GenBank/DDBJ databases">
        <authorList>
            <person name="de Groot N.N."/>
        </authorList>
    </citation>
    <scope>NUCLEOTIDE SEQUENCE [LARGE SCALE GENOMIC DNA]</scope>
    <source>
        <strain evidence="7">P4-7,KCTC 19426,CECT 7604</strain>
    </source>
</reference>
<dbReference type="PROSITE" id="PS50113">
    <property type="entry name" value="PAC"/>
    <property type="match status" value="1"/>
</dbReference>
<dbReference type="EMBL" id="LT629710">
    <property type="protein sequence ID" value="SDP44390.1"/>
    <property type="molecule type" value="Genomic_DNA"/>
</dbReference>
<dbReference type="AlphaFoldDB" id="A0A1H0SRK3"/>
<dbReference type="CDD" id="cd00130">
    <property type="entry name" value="PAS"/>
    <property type="match status" value="1"/>
</dbReference>
<feature type="transmembrane region" description="Helical" evidence="2">
    <location>
        <begin position="26"/>
        <end position="48"/>
    </location>
</feature>
<feature type="domain" description="PAS" evidence="3">
    <location>
        <begin position="94"/>
        <end position="149"/>
    </location>
</feature>
<dbReference type="InterPro" id="IPR035965">
    <property type="entry name" value="PAS-like_dom_sf"/>
</dbReference>
<feature type="transmembrane region" description="Helical" evidence="2">
    <location>
        <begin position="55"/>
        <end position="74"/>
    </location>
</feature>
<dbReference type="Gene3D" id="3.30.450.20">
    <property type="entry name" value="PAS domain"/>
    <property type="match status" value="1"/>
</dbReference>
<keyword evidence="2" id="KW-0472">Membrane</keyword>
<dbReference type="GO" id="GO:0005886">
    <property type="term" value="C:plasma membrane"/>
    <property type="evidence" value="ECO:0007669"/>
    <property type="project" value="TreeGrafter"/>
</dbReference>
<dbReference type="OrthoDB" id="23692at2"/>
<dbReference type="PROSITE" id="PS50887">
    <property type="entry name" value="GGDEF"/>
    <property type="match status" value="1"/>
</dbReference>
<keyword evidence="7" id="KW-1185">Reference proteome</keyword>
<feature type="compositionally biased region" description="Basic and acidic residues" evidence="1">
    <location>
        <begin position="1"/>
        <end position="12"/>
    </location>
</feature>
<dbReference type="NCBIfam" id="TIGR00254">
    <property type="entry name" value="GGDEF"/>
    <property type="match status" value="1"/>
</dbReference>
<dbReference type="InterPro" id="IPR050469">
    <property type="entry name" value="Diguanylate_Cyclase"/>
</dbReference>
<dbReference type="CDD" id="cd01949">
    <property type="entry name" value="GGDEF"/>
    <property type="match status" value="1"/>
</dbReference>
<keyword evidence="2" id="KW-1133">Transmembrane helix</keyword>
<dbReference type="GO" id="GO:1902201">
    <property type="term" value="P:negative regulation of bacterial-type flagellum-dependent cell motility"/>
    <property type="evidence" value="ECO:0007669"/>
    <property type="project" value="TreeGrafter"/>
</dbReference>
<keyword evidence="2" id="KW-0812">Transmembrane</keyword>